<dbReference type="Proteomes" id="UP000033607">
    <property type="component" value="Unassembled WGS sequence"/>
</dbReference>
<protein>
    <submittedName>
        <fullName evidence="2">Electron transfer flavoprotein</fullName>
    </submittedName>
</protein>
<gene>
    <name evidence="2" type="ORF">WN50_36395</name>
</gene>
<evidence type="ECO:0000313" key="3">
    <source>
        <dbReference type="Proteomes" id="UP000033607"/>
    </source>
</evidence>
<dbReference type="EMBL" id="LATL02000213">
    <property type="protein sequence ID" value="KMW70297.1"/>
    <property type="molecule type" value="Genomic_DNA"/>
</dbReference>
<sequence>MLINTLKTVSIASVILLNTVIGEVALTSVASTLPASAATPLIAQNNNIIATGSFVTVEQDHPTKGMARIVTENGKRYLEFDGAFTTAQGPDVNVILHRNSTIPVKPKKEEYMTLTSLQSFEGAQRYLLPDNLDISQYKSVGIWCRKFDVTFGYASF</sequence>
<dbReference type="RefSeq" id="WP_049560112.1">
    <property type="nucleotide sequence ID" value="NZ_LATL02000213.1"/>
</dbReference>
<dbReference type="InterPro" id="IPR019545">
    <property type="entry name" value="DM13_domain"/>
</dbReference>
<dbReference type="PROSITE" id="PS51549">
    <property type="entry name" value="DM13"/>
    <property type="match status" value="1"/>
</dbReference>
<proteinExistence type="predicted"/>
<comment type="caution">
    <text evidence="2">The sequence shown here is derived from an EMBL/GenBank/DDBJ whole genome shotgun (WGS) entry which is preliminary data.</text>
</comment>
<dbReference type="AlphaFoldDB" id="A0A0J9EWF2"/>
<feature type="domain" description="DM13" evidence="1">
    <location>
        <begin position="52"/>
        <end position="156"/>
    </location>
</feature>
<evidence type="ECO:0000313" key="2">
    <source>
        <dbReference type="EMBL" id="KMW70297.1"/>
    </source>
</evidence>
<organism evidence="2 3">
    <name type="scientific">Limnoraphis robusta CS-951</name>
    <dbReference type="NCBI Taxonomy" id="1637645"/>
    <lineage>
        <taxon>Bacteria</taxon>
        <taxon>Bacillati</taxon>
        <taxon>Cyanobacteriota</taxon>
        <taxon>Cyanophyceae</taxon>
        <taxon>Oscillatoriophycideae</taxon>
        <taxon>Oscillatoriales</taxon>
        <taxon>Sirenicapillariaceae</taxon>
        <taxon>Limnoraphis</taxon>
    </lineage>
</organism>
<reference evidence="2 3" key="1">
    <citation type="submission" date="2015-06" db="EMBL/GenBank/DDBJ databases">
        <title>Draft genome assembly of filamentous brackish cyanobacterium Limnoraphis robusta strain CS-951.</title>
        <authorList>
            <person name="Willis A."/>
            <person name="Parks M."/>
            <person name="Burford M.A."/>
        </authorList>
    </citation>
    <scope>NUCLEOTIDE SEQUENCE [LARGE SCALE GENOMIC DNA]</scope>
    <source>
        <strain evidence="2 3">CS-951</strain>
    </source>
</reference>
<dbReference type="Pfam" id="PF10517">
    <property type="entry name" value="DM13"/>
    <property type="match status" value="1"/>
</dbReference>
<accession>A0A0J9EWF2</accession>
<name>A0A0J9EWF2_9CYAN</name>
<dbReference type="PATRIC" id="fig|1637645.4.peg.4206"/>
<evidence type="ECO:0000259" key="1">
    <source>
        <dbReference type="PROSITE" id="PS51549"/>
    </source>
</evidence>
<dbReference type="OrthoDB" id="463944at2"/>